<feature type="transmembrane region" description="Helical" evidence="8">
    <location>
        <begin position="131"/>
        <end position="150"/>
    </location>
</feature>
<feature type="transmembrane region" description="Helical" evidence="8">
    <location>
        <begin position="108"/>
        <end position="125"/>
    </location>
</feature>
<keyword evidence="2" id="KW-0328">Glycosyltransferase</keyword>
<dbReference type="RefSeq" id="WP_338606060.1">
    <property type="nucleotide sequence ID" value="NZ_AP028679.1"/>
</dbReference>
<evidence type="ECO:0000256" key="4">
    <source>
        <dbReference type="ARBA" id="ARBA00022692"/>
    </source>
</evidence>
<feature type="transmembrane region" description="Helical" evidence="8">
    <location>
        <begin position="341"/>
        <end position="360"/>
    </location>
</feature>
<feature type="transmembrane region" description="Helical" evidence="8">
    <location>
        <begin position="289"/>
        <end position="309"/>
    </location>
</feature>
<keyword evidence="7" id="KW-0802">TPR repeat</keyword>
<dbReference type="GO" id="GO:0012505">
    <property type="term" value="C:endomembrane system"/>
    <property type="evidence" value="ECO:0007669"/>
    <property type="project" value="UniProtKB-SubCell"/>
</dbReference>
<dbReference type="InterPro" id="IPR011990">
    <property type="entry name" value="TPR-like_helical_dom_sf"/>
</dbReference>
<evidence type="ECO:0000256" key="7">
    <source>
        <dbReference type="PROSITE-ProRule" id="PRU00339"/>
    </source>
</evidence>
<dbReference type="Pfam" id="PF14559">
    <property type="entry name" value="TPR_19"/>
    <property type="match status" value="1"/>
</dbReference>
<gene>
    <name evidence="10" type="ORF">FAK_14110</name>
</gene>
<dbReference type="EMBL" id="AP028679">
    <property type="protein sequence ID" value="BEQ14345.1"/>
    <property type="molecule type" value="Genomic_DNA"/>
</dbReference>
<dbReference type="Pfam" id="PF02366">
    <property type="entry name" value="PMT"/>
    <property type="match status" value="1"/>
</dbReference>
<protein>
    <recommendedName>
        <fullName evidence="9">ArnT-like N-terminal domain-containing protein</fullName>
    </recommendedName>
</protein>
<keyword evidence="11" id="KW-1185">Reference proteome</keyword>
<name>A0AAU9EEG7_9BACT</name>
<sequence length="1122" mass="122446">MTLGRHIPPRRLVLAAFLLLGLGLRLWGLDWECPVLGGSAPEQWGWRVIDELSWSSPVYPGLITQAFFSLAALFQGAVSLIADGLALLTGQVRFVGEWSLDARLAGRLCVALLGAGQIPLAYLLGRRCFDSVAAGLLAAAVVAVSPLLVAQSHYLSLETPLGFLGLLAALLAWRAMDDPRKGIMASLGLVLGLAAATSALGLLLWPLGLAACWAAGPEVKRPASRRRGLWLLCLAGGLLVGLALGAPALWWPQENGAPWGMESLGVLWPAWGDWGSLIQERLLGQSRVLLGWESLEIAVLWLVAVLVLIKKRQGRRLVVALSPVLPCLLAISWPGTSGQGWLALWLPLALVIAVWPLVLLCRRLPSFAWQVAAVGVLLAAIALGGAWRSSGVSYMFWQEGTVAAARFWLESNLPPGAAVLAGPGAPLDIFPGARSWQPGQETDDAYLVLEANRAADEQGGDRLAEYLATRQPLQRFDLKGAWSRGLWGLGPVSLEMLNPTLAVYAPVSRARVREPLALDRPPVGAGRSYGLIYQTGTPYSRDDGAMLTPSDGKVVRVLRPQGGPPPVALRLRNLGGELLQAHLTQGPWHHRHLTLYPGQQMDMALGVRGWPPMVTGLYPVKLTLGNKGVLWARLLSDPLLLGKLEMEAGRWGQAQKWLELAAQKQEGFEALSMLAGALARQNKLKEASAALYQLDFISPARYLSLAKEVKDRAWRERLAQLTGYDLDLLERATSLDYEILGALYLGDERPVSLQGRGFTGSLRRDPSSDGLMLNLWLKAPWPQGQWKVVVKLRGQNQDDPERVLGRAELRAVEPQGSRLVAQEEITAQSLEEGGLEMPFRLGQDGNRLELRLHLAQGAGLSLQGLRVGADIQGHMRRILLWYYDARGLVALGAGQHQEAVKAFQSLLKLFPTYRAAYLPLARSLLELGQLEQAAQVTSLAEEAYHAFPDHLARVAALYKDLRQQGALERVETSMAHLRPSLKRVSRFEDGMSLLGYDLPKNKVRPGGKLEVNLYWRAWQAVPVDYTIFVHLEGPGGVLNFDHRLDRGNRLMTSLRAGQVVREDLSLNIPPGVKPGTYTLTVGLWDPAVASEALRVIEGEDMGRRHLELAKIEIAAPEASPKK</sequence>
<feature type="repeat" description="TPR" evidence="7">
    <location>
        <begin position="880"/>
        <end position="913"/>
    </location>
</feature>
<accession>A0AAU9EEG7</accession>
<dbReference type="GO" id="GO:0006493">
    <property type="term" value="P:protein O-linked glycosylation"/>
    <property type="evidence" value="ECO:0007669"/>
    <property type="project" value="InterPro"/>
</dbReference>
<feature type="transmembrane region" description="Helical" evidence="8">
    <location>
        <begin position="157"/>
        <end position="176"/>
    </location>
</feature>
<feature type="domain" description="ArnT-like N-terminal" evidence="9">
    <location>
        <begin position="105"/>
        <end position="214"/>
    </location>
</feature>
<dbReference type="PROSITE" id="PS50005">
    <property type="entry name" value="TPR"/>
    <property type="match status" value="1"/>
</dbReference>
<keyword evidence="4 8" id="KW-0812">Transmembrane</keyword>
<feature type="transmembrane region" description="Helical" evidence="8">
    <location>
        <begin position="188"/>
        <end position="216"/>
    </location>
</feature>
<feature type="transmembrane region" description="Helical" evidence="8">
    <location>
        <begin position="228"/>
        <end position="251"/>
    </location>
</feature>
<reference evidence="11" key="1">
    <citation type="journal article" date="2023" name="Arch. Microbiol.">
        <title>Desulfoferula mesophilus gen. nov. sp. nov., a mesophilic sulfate-reducing bacterium isolated from a brackish lake sediment.</title>
        <authorList>
            <person name="Watanabe T."/>
            <person name="Yabe T."/>
            <person name="Tsuji J.M."/>
            <person name="Fukui M."/>
        </authorList>
    </citation>
    <scope>NUCLEOTIDE SEQUENCE [LARGE SCALE GENOMIC DNA]</scope>
    <source>
        <strain evidence="11">12FAK</strain>
    </source>
</reference>
<keyword evidence="3" id="KW-0808">Transferase</keyword>
<evidence type="ECO:0000313" key="11">
    <source>
        <dbReference type="Proteomes" id="UP001366166"/>
    </source>
</evidence>
<dbReference type="InterPro" id="IPR019734">
    <property type="entry name" value="TPR_rpt"/>
</dbReference>
<evidence type="ECO:0000256" key="3">
    <source>
        <dbReference type="ARBA" id="ARBA00022679"/>
    </source>
</evidence>
<dbReference type="KEGG" id="dmp:FAK_14110"/>
<dbReference type="InterPro" id="IPR003342">
    <property type="entry name" value="ArnT-like_N"/>
</dbReference>
<keyword evidence="5 8" id="KW-1133">Transmembrane helix</keyword>
<feature type="transmembrane region" description="Helical" evidence="8">
    <location>
        <begin position="367"/>
        <end position="387"/>
    </location>
</feature>
<dbReference type="AlphaFoldDB" id="A0AAU9EEG7"/>
<evidence type="ECO:0000256" key="6">
    <source>
        <dbReference type="ARBA" id="ARBA00023136"/>
    </source>
</evidence>
<evidence type="ECO:0000259" key="9">
    <source>
        <dbReference type="Pfam" id="PF02366"/>
    </source>
</evidence>
<evidence type="ECO:0000256" key="8">
    <source>
        <dbReference type="SAM" id="Phobius"/>
    </source>
</evidence>
<evidence type="ECO:0000313" key="10">
    <source>
        <dbReference type="EMBL" id="BEQ14345.1"/>
    </source>
</evidence>
<dbReference type="Gene3D" id="1.25.40.10">
    <property type="entry name" value="Tetratricopeptide repeat domain"/>
    <property type="match status" value="1"/>
</dbReference>
<proteinExistence type="predicted"/>
<evidence type="ECO:0000256" key="1">
    <source>
        <dbReference type="ARBA" id="ARBA00004127"/>
    </source>
</evidence>
<organism evidence="10 11">
    <name type="scientific">Desulfoferula mesophila</name>
    <dbReference type="NCBI Taxonomy" id="3058419"/>
    <lineage>
        <taxon>Bacteria</taxon>
        <taxon>Pseudomonadati</taxon>
        <taxon>Thermodesulfobacteriota</taxon>
        <taxon>Desulfarculia</taxon>
        <taxon>Desulfarculales</taxon>
        <taxon>Desulfarculaceae</taxon>
        <taxon>Desulfoferula</taxon>
    </lineage>
</organism>
<dbReference type="Proteomes" id="UP001366166">
    <property type="component" value="Chromosome"/>
</dbReference>
<dbReference type="GO" id="GO:0000030">
    <property type="term" value="F:mannosyltransferase activity"/>
    <property type="evidence" value="ECO:0007669"/>
    <property type="project" value="InterPro"/>
</dbReference>
<dbReference type="SUPFAM" id="SSF48452">
    <property type="entry name" value="TPR-like"/>
    <property type="match status" value="1"/>
</dbReference>
<comment type="subcellular location">
    <subcellularLocation>
        <location evidence="1">Endomembrane system</location>
        <topology evidence="1">Multi-pass membrane protein</topology>
    </subcellularLocation>
</comment>
<evidence type="ECO:0000256" key="2">
    <source>
        <dbReference type="ARBA" id="ARBA00022676"/>
    </source>
</evidence>
<dbReference type="GO" id="GO:0016020">
    <property type="term" value="C:membrane"/>
    <property type="evidence" value="ECO:0007669"/>
    <property type="project" value="InterPro"/>
</dbReference>
<evidence type="ECO:0000256" key="5">
    <source>
        <dbReference type="ARBA" id="ARBA00022989"/>
    </source>
</evidence>
<keyword evidence="6 8" id="KW-0472">Membrane</keyword>
<feature type="transmembrane region" description="Helical" evidence="8">
    <location>
        <begin position="316"/>
        <end position="335"/>
    </location>
</feature>
<feature type="transmembrane region" description="Helical" evidence="8">
    <location>
        <begin position="62"/>
        <end position="88"/>
    </location>
</feature>